<dbReference type="EMBL" id="CP075585">
    <property type="protein sequence ID" value="QZA59207.1"/>
    <property type="molecule type" value="Genomic_DNA"/>
</dbReference>
<dbReference type="Proteomes" id="UP000822862">
    <property type="component" value="Chromosome"/>
</dbReference>
<organism evidence="2 3">
    <name type="scientific">Candidatus Rhabdochlamydia porcellionis</name>
    <dbReference type="NCBI Taxonomy" id="225148"/>
    <lineage>
        <taxon>Bacteria</taxon>
        <taxon>Pseudomonadati</taxon>
        <taxon>Chlamydiota</taxon>
        <taxon>Chlamydiia</taxon>
        <taxon>Parachlamydiales</taxon>
        <taxon>Candidatus Rhabdochlamydiaceae</taxon>
        <taxon>Candidatus Rhabdochlamydia</taxon>
    </lineage>
</organism>
<reference evidence="2 3" key="2">
    <citation type="submission" date="2021-05" db="EMBL/GenBank/DDBJ databases">
        <title>Ecology and evolution of chlamydial symbionts of arthropods.</title>
        <authorList>
            <person name="Halter T."/>
            <person name="Sixt B.S."/>
            <person name="Toenshoff E.R."/>
            <person name="Koestlbacher S."/>
            <person name="Schulz F."/>
            <person name="Kostanjsek R."/>
            <person name="Collingro A."/>
            <person name="Hendrickx F."/>
            <person name="Horn M."/>
        </authorList>
    </citation>
    <scope>NUCLEOTIDE SEQUENCE [LARGE SCALE GENOMIC DNA]</scope>
    <source>
        <strain evidence="2 3">15C</strain>
    </source>
</reference>
<keyword evidence="1" id="KW-0472">Membrane</keyword>
<accession>A0ABX8Z3V4</accession>
<gene>
    <name evidence="2" type="ORF">RHAB15C_0001092</name>
</gene>
<keyword evidence="1" id="KW-1133">Transmembrane helix</keyword>
<dbReference type="RefSeq" id="WP_194844708.1">
    <property type="nucleotide sequence ID" value="NZ_CP075585.1"/>
</dbReference>
<proteinExistence type="predicted"/>
<sequence>MTIGTIAKANMLSQLMSEQISAQISQMQANQSFSHVESDFAHDGVAQGDKMLKVIRAMDWIQILTIILTPLTLGAGVVTAGLSEGLTTAVSFSSAGAQVTLGSATAGTQSYKAGLDSQIAINKSGVDSINHNIKTNFDSLKHESETQIKVGGDIAQMISNEGQIASQKIIGR</sequence>
<reference evidence="2 3" key="1">
    <citation type="submission" date="2020-01" db="EMBL/GenBank/DDBJ databases">
        <authorList>
            <person name="Sixt B."/>
            <person name="Schulz F."/>
            <person name="Kostanjsek R."/>
            <person name="Koestlbacher S."/>
            <person name="Collingro A."/>
            <person name="Toenshoff E."/>
            <person name="Horn M."/>
        </authorList>
    </citation>
    <scope>NUCLEOTIDE SEQUENCE [LARGE SCALE GENOMIC DNA]</scope>
    <source>
        <strain evidence="2 3">15C</strain>
    </source>
</reference>
<keyword evidence="1" id="KW-0812">Transmembrane</keyword>
<feature type="transmembrane region" description="Helical" evidence="1">
    <location>
        <begin position="60"/>
        <end position="82"/>
    </location>
</feature>
<keyword evidence="3" id="KW-1185">Reference proteome</keyword>
<protein>
    <submittedName>
        <fullName evidence="2">Uncharacterized protein</fullName>
    </submittedName>
</protein>
<evidence type="ECO:0000256" key="1">
    <source>
        <dbReference type="SAM" id="Phobius"/>
    </source>
</evidence>
<name>A0ABX8Z3V4_9BACT</name>
<evidence type="ECO:0000313" key="2">
    <source>
        <dbReference type="EMBL" id="QZA59207.1"/>
    </source>
</evidence>
<evidence type="ECO:0000313" key="3">
    <source>
        <dbReference type="Proteomes" id="UP000822862"/>
    </source>
</evidence>